<feature type="region of interest" description="Disordered" evidence="5">
    <location>
        <begin position="534"/>
        <end position="559"/>
    </location>
</feature>
<reference evidence="7 8" key="1">
    <citation type="journal article" date="2021" name="Elife">
        <title>Chloroplast acquisition without the gene transfer in kleptoplastic sea slugs, Plakobranchus ocellatus.</title>
        <authorList>
            <person name="Maeda T."/>
            <person name="Takahashi S."/>
            <person name="Yoshida T."/>
            <person name="Shimamura S."/>
            <person name="Takaki Y."/>
            <person name="Nagai Y."/>
            <person name="Toyoda A."/>
            <person name="Suzuki Y."/>
            <person name="Arimoto A."/>
            <person name="Ishii H."/>
            <person name="Satoh N."/>
            <person name="Nishiyama T."/>
            <person name="Hasebe M."/>
            <person name="Maruyama T."/>
            <person name="Minagawa J."/>
            <person name="Obokata J."/>
            <person name="Shigenobu S."/>
        </authorList>
    </citation>
    <scope>NUCLEOTIDE SEQUENCE [LARGE SCALE GENOMIC DNA]</scope>
</reference>
<keyword evidence="2 7" id="KW-0675">Receptor</keyword>
<keyword evidence="8" id="KW-1185">Reference proteome</keyword>
<feature type="compositionally biased region" description="Polar residues" evidence="5">
    <location>
        <begin position="346"/>
        <end position="358"/>
    </location>
</feature>
<feature type="region of interest" description="Disordered" evidence="5">
    <location>
        <begin position="193"/>
        <end position="238"/>
    </location>
</feature>
<keyword evidence="3" id="KW-0325">Glycoprotein</keyword>
<evidence type="ECO:0000256" key="6">
    <source>
        <dbReference type="SAM" id="Phobius"/>
    </source>
</evidence>
<gene>
    <name evidence="7" type="ORF">ElyMa_002870000</name>
</gene>
<organism evidence="7 8">
    <name type="scientific">Elysia marginata</name>
    <dbReference type="NCBI Taxonomy" id="1093978"/>
    <lineage>
        <taxon>Eukaryota</taxon>
        <taxon>Metazoa</taxon>
        <taxon>Spiralia</taxon>
        <taxon>Lophotrochozoa</taxon>
        <taxon>Mollusca</taxon>
        <taxon>Gastropoda</taxon>
        <taxon>Heterobranchia</taxon>
        <taxon>Euthyneura</taxon>
        <taxon>Panpulmonata</taxon>
        <taxon>Sacoglossa</taxon>
        <taxon>Placobranchoidea</taxon>
        <taxon>Plakobranchidae</taxon>
        <taxon>Elysia</taxon>
    </lineage>
</organism>
<feature type="transmembrane region" description="Helical" evidence="6">
    <location>
        <begin position="63"/>
        <end position="84"/>
    </location>
</feature>
<evidence type="ECO:0000256" key="5">
    <source>
        <dbReference type="SAM" id="MobiDB-lite"/>
    </source>
</evidence>
<dbReference type="GO" id="GO:0004965">
    <property type="term" value="F:G protein-coupled GABA receptor activity"/>
    <property type="evidence" value="ECO:0007669"/>
    <property type="project" value="InterPro"/>
</dbReference>
<dbReference type="PANTHER" id="PTHR10519:SF20">
    <property type="entry name" value="G-PROTEIN COUPLED RECEPTOR 156-RELATED"/>
    <property type="match status" value="1"/>
</dbReference>
<name>A0AAV4I0J5_9GAST</name>
<feature type="compositionally biased region" description="Basic residues" evidence="5">
    <location>
        <begin position="477"/>
        <end position="486"/>
    </location>
</feature>
<feature type="compositionally biased region" description="Basic and acidic residues" evidence="5">
    <location>
        <begin position="617"/>
        <end position="626"/>
    </location>
</feature>
<keyword evidence="6" id="KW-0812">Transmembrane</keyword>
<evidence type="ECO:0000256" key="3">
    <source>
        <dbReference type="ARBA" id="ARBA00023180"/>
    </source>
</evidence>
<keyword evidence="1" id="KW-0297">G-protein coupled receptor</keyword>
<feature type="compositionally biased region" description="Basic and acidic residues" evidence="5">
    <location>
        <begin position="881"/>
        <end position="893"/>
    </location>
</feature>
<feature type="compositionally biased region" description="Basic residues" evidence="5">
    <location>
        <begin position="290"/>
        <end position="308"/>
    </location>
</feature>
<keyword evidence="4" id="KW-0807">Transducer</keyword>
<keyword evidence="6" id="KW-1133">Transmembrane helix</keyword>
<dbReference type="GO" id="GO:0007214">
    <property type="term" value="P:gamma-aminobutyric acid signaling pathway"/>
    <property type="evidence" value="ECO:0007669"/>
    <property type="project" value="TreeGrafter"/>
</dbReference>
<feature type="region of interest" description="Disordered" evidence="5">
    <location>
        <begin position="377"/>
        <end position="403"/>
    </location>
</feature>
<dbReference type="AlphaFoldDB" id="A0AAV4I0J5"/>
<dbReference type="EMBL" id="BMAT01005922">
    <property type="protein sequence ID" value="GFS02649.1"/>
    <property type="molecule type" value="Genomic_DNA"/>
</dbReference>
<evidence type="ECO:0000256" key="1">
    <source>
        <dbReference type="ARBA" id="ARBA00023040"/>
    </source>
</evidence>
<dbReference type="Proteomes" id="UP000762676">
    <property type="component" value="Unassembled WGS sequence"/>
</dbReference>
<proteinExistence type="predicted"/>
<sequence length="956" mass="105558">MDIISGAEGVLLYSGATSSVTSVAGCTSKWSALWVAGLLLYKAPFLVWGLREAWWTRGHILPAINDSACLAFSSITTGVAMLVYHVAREAFPKWPTVIDACALASIWASVMVSIGFVFIPKVRVWRSTPKGERARLSISSISNSMAFLQSFENIETELGHAHTEIDSLKNFIKQVLSFLSLFFSFSFFQGSDDNNNNNDDDDGDDEEDGGDRWSGQDCGQSSSADEGGVTSEEVNSSLDTAGQKGAHFCCLHGSACQAGASHENDKEEGSCWYLPSDRGYAPAHLLASNHRGRHHRHHHHHHRRRRRPGMSAPLGHSFSRRHRSGSASTPTTTTTHASIGHRAASSCGSNSVFTKGSSSNKAALVNNSSMYGYYTKRDGGVPARRHSHGSIYTQQQQQQNDYDLPRRLFDYPQSPDELSHDMTVRYFSLNRKQQRYNPGISSKHHYDSDDMLHASTSGGYHGEHDAHAGSSRQKFSMPKHRKRRRSSTPSVQSASSYTKLSKLRSDLSDAMAISRRLMGMWSVDSAPVQISTVSGHQHRTSTPLGAAKRATPKSTDKTRRQTVIGIQGIADSILESYNFQRTEDNHSFVYDCITPRKYASSPSKIGKTPAVCSSQKKGKEYRERSSTDSNANVFSHNFYNVPNQDTNDFHSLESGLQNSRIELACFAYEDKKLNGFENPLHLNSQTQYNISKIPHSSFGNNINHPPSSKSTLSHPSITANQNVSNHFENAAANPGQFVNSSNLYEKDMSAFYNVRSGYNVSMNVLNSSSVGPRNSGGDSLVFLPAKNVSIQSMLNQAQCDTASDRDGFVDIGRNMSCPNNLSGHNMHIPVSNGVGDVRRSPGVVSESGCTRTHQQQPQQQHHHHYPHQQQQHHQHLIPPSRKLEGLTTDEPRRSPSRSPSRSLASEVCIKNAQREEGRRHSPYPSDSRQTLSIGGLFSYSSGVQCDGTMRRNDSFA</sequence>
<evidence type="ECO:0000256" key="4">
    <source>
        <dbReference type="ARBA" id="ARBA00023224"/>
    </source>
</evidence>
<accession>A0AAV4I0J5</accession>
<feature type="region of interest" description="Disordered" evidence="5">
    <location>
        <begin position="828"/>
        <end position="932"/>
    </location>
</feature>
<dbReference type="GO" id="GO:0038039">
    <property type="term" value="C:G protein-coupled receptor heterodimeric complex"/>
    <property type="evidence" value="ECO:0007669"/>
    <property type="project" value="TreeGrafter"/>
</dbReference>
<evidence type="ECO:0000313" key="8">
    <source>
        <dbReference type="Proteomes" id="UP000762676"/>
    </source>
</evidence>
<feature type="compositionally biased region" description="Low complexity" evidence="5">
    <location>
        <begin position="325"/>
        <end position="335"/>
    </location>
</feature>
<evidence type="ECO:0000256" key="2">
    <source>
        <dbReference type="ARBA" id="ARBA00023170"/>
    </source>
</evidence>
<protein>
    <submittedName>
        <fullName evidence="7">Gamma-aminobutyric acid type B receptor subunit 2-like</fullName>
    </submittedName>
</protein>
<feature type="compositionally biased region" description="Polar residues" evidence="5">
    <location>
        <begin position="487"/>
        <end position="499"/>
    </location>
</feature>
<feature type="region of interest" description="Disordered" evidence="5">
    <location>
        <begin position="435"/>
        <end position="499"/>
    </location>
</feature>
<feature type="compositionally biased region" description="Polar residues" evidence="5">
    <location>
        <begin position="534"/>
        <end position="543"/>
    </location>
</feature>
<dbReference type="PANTHER" id="PTHR10519">
    <property type="entry name" value="GABA-B RECEPTOR"/>
    <property type="match status" value="1"/>
</dbReference>
<feature type="region of interest" description="Disordered" evidence="5">
    <location>
        <begin position="604"/>
        <end position="628"/>
    </location>
</feature>
<comment type="caution">
    <text evidence="7">The sequence shown here is derived from an EMBL/GenBank/DDBJ whole genome shotgun (WGS) entry which is preliminary data.</text>
</comment>
<feature type="transmembrane region" description="Helical" evidence="6">
    <location>
        <begin position="96"/>
        <end position="119"/>
    </location>
</feature>
<keyword evidence="6" id="KW-0472">Membrane</keyword>
<dbReference type="InterPro" id="IPR002455">
    <property type="entry name" value="GPCR3_GABA-B"/>
</dbReference>
<feature type="compositionally biased region" description="Acidic residues" evidence="5">
    <location>
        <begin position="198"/>
        <end position="209"/>
    </location>
</feature>
<evidence type="ECO:0000313" key="7">
    <source>
        <dbReference type="EMBL" id="GFS02649.1"/>
    </source>
</evidence>
<feature type="region of interest" description="Disordered" evidence="5">
    <location>
        <begin position="290"/>
        <end position="358"/>
    </location>
</feature>
<feature type="compositionally biased region" description="Basic residues" evidence="5">
    <location>
        <begin position="860"/>
        <end position="875"/>
    </location>
</feature>
<feature type="transmembrane region" description="Helical" evidence="6">
    <location>
        <begin position="32"/>
        <end position="51"/>
    </location>
</feature>